<name>A0A9P6CD88_9AGAR</name>
<keyword evidence="2" id="KW-1185">Reference proteome</keyword>
<dbReference type="Proteomes" id="UP000807353">
    <property type="component" value="Unassembled WGS sequence"/>
</dbReference>
<accession>A0A9P6CD88</accession>
<dbReference type="AlphaFoldDB" id="A0A9P6CD88"/>
<comment type="caution">
    <text evidence="1">The sequence shown here is derived from an EMBL/GenBank/DDBJ whole genome shotgun (WGS) entry which is preliminary data.</text>
</comment>
<protein>
    <submittedName>
        <fullName evidence="1">Uncharacterized protein</fullName>
    </submittedName>
</protein>
<evidence type="ECO:0000313" key="2">
    <source>
        <dbReference type="Proteomes" id="UP000807353"/>
    </source>
</evidence>
<gene>
    <name evidence="1" type="ORF">BDZ94DRAFT_806952</name>
</gene>
<evidence type="ECO:0000313" key="1">
    <source>
        <dbReference type="EMBL" id="KAF9461482.1"/>
    </source>
</evidence>
<organism evidence="1 2">
    <name type="scientific">Collybia nuda</name>
    <dbReference type="NCBI Taxonomy" id="64659"/>
    <lineage>
        <taxon>Eukaryota</taxon>
        <taxon>Fungi</taxon>
        <taxon>Dikarya</taxon>
        <taxon>Basidiomycota</taxon>
        <taxon>Agaricomycotina</taxon>
        <taxon>Agaricomycetes</taxon>
        <taxon>Agaricomycetidae</taxon>
        <taxon>Agaricales</taxon>
        <taxon>Tricholomatineae</taxon>
        <taxon>Clitocybaceae</taxon>
        <taxon>Collybia</taxon>
    </lineage>
</organism>
<dbReference type="EMBL" id="MU150283">
    <property type="protein sequence ID" value="KAF9461482.1"/>
    <property type="molecule type" value="Genomic_DNA"/>
</dbReference>
<reference evidence="1" key="1">
    <citation type="submission" date="2020-11" db="EMBL/GenBank/DDBJ databases">
        <authorList>
            <consortium name="DOE Joint Genome Institute"/>
            <person name="Ahrendt S."/>
            <person name="Riley R."/>
            <person name="Andreopoulos W."/>
            <person name="Labutti K."/>
            <person name="Pangilinan J."/>
            <person name="Ruiz-Duenas F.J."/>
            <person name="Barrasa J.M."/>
            <person name="Sanchez-Garcia M."/>
            <person name="Camarero S."/>
            <person name="Miyauchi S."/>
            <person name="Serrano A."/>
            <person name="Linde D."/>
            <person name="Babiker R."/>
            <person name="Drula E."/>
            <person name="Ayuso-Fernandez I."/>
            <person name="Pacheco R."/>
            <person name="Padilla G."/>
            <person name="Ferreira P."/>
            <person name="Barriuso J."/>
            <person name="Kellner H."/>
            <person name="Castanera R."/>
            <person name="Alfaro M."/>
            <person name="Ramirez L."/>
            <person name="Pisabarro A.G."/>
            <person name="Kuo A."/>
            <person name="Tritt A."/>
            <person name="Lipzen A."/>
            <person name="He G."/>
            <person name="Yan M."/>
            <person name="Ng V."/>
            <person name="Cullen D."/>
            <person name="Martin F."/>
            <person name="Rosso M.-N."/>
            <person name="Henrissat B."/>
            <person name="Hibbett D."/>
            <person name="Martinez A.T."/>
            <person name="Grigoriev I.V."/>
        </authorList>
    </citation>
    <scope>NUCLEOTIDE SEQUENCE</scope>
    <source>
        <strain evidence="1">CBS 247.69</strain>
    </source>
</reference>
<sequence length="115" mass="13145">MSRHLRQRGGHPRHDLPSYRYIPPYSQLMVRCHRSGFYSLRHTIHRREIHCQGTGVHLSPSGHVRACVGGVIIRKYRRSCSSSFVILGILSTVAGDIDRPSWDTTRPPTLLHTHV</sequence>
<proteinExistence type="predicted"/>